<comment type="caution">
    <text evidence="1">The sequence shown here is derived from an EMBL/GenBank/DDBJ whole genome shotgun (WGS) entry which is preliminary data.</text>
</comment>
<dbReference type="Proteomes" id="UP000571950">
    <property type="component" value="Unassembled WGS sequence"/>
</dbReference>
<protein>
    <submittedName>
        <fullName evidence="1">Uncharacterized protein</fullName>
    </submittedName>
</protein>
<sequence length="130" mass="15005">MTRFTLEKGKWYGMTMYPGYGDTAYHSPIRVKDVRPLKSGAGWIDIDFFNAAYAQGVQDFTYRLRMLKRGEQYMLAAIEEMDRAISLVPCSLGWMKKYFPDQVPRLTDIMENMAGFAVAMDRLTSSCHHQ</sequence>
<accession>A0A7W6BJT6</accession>
<reference evidence="1 2" key="1">
    <citation type="submission" date="2020-08" db="EMBL/GenBank/DDBJ databases">
        <title>Genomic Encyclopedia of Type Strains, Phase IV (KMG-IV): sequencing the most valuable type-strain genomes for metagenomic binning, comparative biology and taxonomic classification.</title>
        <authorList>
            <person name="Goeker M."/>
        </authorList>
    </citation>
    <scope>NUCLEOTIDE SEQUENCE [LARGE SCALE GENOMIC DNA]</scope>
    <source>
        <strain evidence="1 2">DSM 26189</strain>
    </source>
</reference>
<proteinExistence type="predicted"/>
<organism evidence="1 2">
    <name type="scientific">Sphingobium jiangsuense</name>
    <dbReference type="NCBI Taxonomy" id="870476"/>
    <lineage>
        <taxon>Bacteria</taxon>
        <taxon>Pseudomonadati</taxon>
        <taxon>Pseudomonadota</taxon>
        <taxon>Alphaproteobacteria</taxon>
        <taxon>Sphingomonadales</taxon>
        <taxon>Sphingomonadaceae</taxon>
        <taxon>Sphingobium</taxon>
    </lineage>
</organism>
<keyword evidence="2" id="KW-1185">Reference proteome</keyword>
<dbReference type="EMBL" id="JACIDT010000023">
    <property type="protein sequence ID" value="MBB3928366.1"/>
    <property type="molecule type" value="Genomic_DNA"/>
</dbReference>
<dbReference type="RefSeq" id="WP_188073650.1">
    <property type="nucleotide sequence ID" value="NZ_BSPS01000017.1"/>
</dbReference>
<gene>
    <name evidence="1" type="ORF">GGR43_004110</name>
</gene>
<evidence type="ECO:0000313" key="2">
    <source>
        <dbReference type="Proteomes" id="UP000571950"/>
    </source>
</evidence>
<name>A0A7W6BJT6_9SPHN</name>
<evidence type="ECO:0000313" key="1">
    <source>
        <dbReference type="EMBL" id="MBB3928366.1"/>
    </source>
</evidence>
<dbReference type="AlphaFoldDB" id="A0A7W6BJT6"/>